<reference evidence="4" key="1">
    <citation type="journal article" date="2021" name="New Phytol.">
        <title>Evolutionary innovations through gain and loss of genes in the ectomycorrhizal Boletales.</title>
        <authorList>
            <person name="Wu G."/>
            <person name="Miyauchi S."/>
            <person name="Morin E."/>
            <person name="Kuo A."/>
            <person name="Drula E."/>
            <person name="Varga T."/>
            <person name="Kohler A."/>
            <person name="Feng B."/>
            <person name="Cao Y."/>
            <person name="Lipzen A."/>
            <person name="Daum C."/>
            <person name="Hundley H."/>
            <person name="Pangilinan J."/>
            <person name="Johnson J."/>
            <person name="Barry K."/>
            <person name="LaButti K."/>
            <person name="Ng V."/>
            <person name="Ahrendt S."/>
            <person name="Min B."/>
            <person name="Choi I.G."/>
            <person name="Park H."/>
            <person name="Plett J.M."/>
            <person name="Magnuson J."/>
            <person name="Spatafora J.W."/>
            <person name="Nagy L.G."/>
            <person name="Henrissat B."/>
            <person name="Grigoriev I.V."/>
            <person name="Yang Z.L."/>
            <person name="Xu J."/>
            <person name="Martin F.M."/>
        </authorList>
    </citation>
    <scope>NUCLEOTIDE SEQUENCE</scope>
    <source>
        <strain evidence="4">KKN 215</strain>
    </source>
</reference>
<evidence type="ECO:0000313" key="4">
    <source>
        <dbReference type="EMBL" id="KAH8085961.1"/>
    </source>
</evidence>
<organism evidence="4 5">
    <name type="scientific">Cristinia sonorae</name>
    <dbReference type="NCBI Taxonomy" id="1940300"/>
    <lineage>
        <taxon>Eukaryota</taxon>
        <taxon>Fungi</taxon>
        <taxon>Dikarya</taxon>
        <taxon>Basidiomycota</taxon>
        <taxon>Agaricomycotina</taxon>
        <taxon>Agaricomycetes</taxon>
        <taxon>Agaricomycetidae</taxon>
        <taxon>Agaricales</taxon>
        <taxon>Pleurotineae</taxon>
        <taxon>Stephanosporaceae</taxon>
        <taxon>Cristinia</taxon>
    </lineage>
</organism>
<feature type="compositionally biased region" description="Basic and acidic residues" evidence="1">
    <location>
        <begin position="336"/>
        <end position="354"/>
    </location>
</feature>
<gene>
    <name evidence="4" type="ORF">BXZ70DRAFT_900026</name>
</gene>
<name>A0A8K0UFN5_9AGAR</name>
<dbReference type="OrthoDB" id="3354157at2759"/>
<feature type="region of interest" description="Disordered" evidence="1">
    <location>
        <begin position="285"/>
        <end position="308"/>
    </location>
</feature>
<sequence length="370" mass="41801">TIYMGFVSFMILVWDHIITLADEVEYIWKGKKGPIVWLFFINRYLSPLGFIVNLFAYMSPTWTPEPFRCQHFVRYEGSMTVIGLNVTALMMLLRVYGMYPSNRYVMAFVSAAFVVELTVNAWLLTHGIACTMIFSADVCVLLSISFALTTISFESVSSPAHLASASAWLPLTYDTIVVILTLNRTLKPVRHHSAGKIMRVLLRDGLLYYSVIFSVNLVLTLMIALAPEGIQNITAHLTVAMMSRITLHLKKQGRLHEVIDWDSGGMYTFRGGIASTIHNTRLHFTRSHHTQPSQRASSPENHSRPTQVTVTIDELVTRDGAERYEEFLDIEDDAEGTTREPSLKDPSEATKHVEWHELTVMNGKTDQSPV</sequence>
<feature type="transmembrane region" description="Helical" evidence="2">
    <location>
        <begin position="105"/>
        <end position="125"/>
    </location>
</feature>
<evidence type="ECO:0000259" key="3">
    <source>
        <dbReference type="Pfam" id="PF20151"/>
    </source>
</evidence>
<feature type="domain" description="DUF6533" evidence="3">
    <location>
        <begin position="3"/>
        <end position="48"/>
    </location>
</feature>
<feature type="transmembrane region" description="Helical" evidence="2">
    <location>
        <begin position="35"/>
        <end position="58"/>
    </location>
</feature>
<feature type="region of interest" description="Disordered" evidence="1">
    <location>
        <begin position="324"/>
        <end position="354"/>
    </location>
</feature>
<evidence type="ECO:0000256" key="2">
    <source>
        <dbReference type="SAM" id="Phobius"/>
    </source>
</evidence>
<feature type="compositionally biased region" description="Polar residues" evidence="1">
    <location>
        <begin position="290"/>
        <end position="308"/>
    </location>
</feature>
<feature type="transmembrane region" description="Helical" evidence="2">
    <location>
        <begin position="132"/>
        <end position="153"/>
    </location>
</feature>
<feature type="transmembrane region" description="Helical" evidence="2">
    <location>
        <begin position="206"/>
        <end position="226"/>
    </location>
</feature>
<protein>
    <recommendedName>
        <fullName evidence="3">DUF6533 domain-containing protein</fullName>
    </recommendedName>
</protein>
<dbReference type="Proteomes" id="UP000813824">
    <property type="component" value="Unassembled WGS sequence"/>
</dbReference>
<proteinExistence type="predicted"/>
<keyword evidence="2" id="KW-1133">Transmembrane helix</keyword>
<keyword evidence="2" id="KW-0812">Transmembrane</keyword>
<feature type="transmembrane region" description="Helical" evidence="2">
    <location>
        <begin position="165"/>
        <end position="186"/>
    </location>
</feature>
<keyword evidence="2" id="KW-0472">Membrane</keyword>
<dbReference type="InterPro" id="IPR045340">
    <property type="entry name" value="DUF6533"/>
</dbReference>
<dbReference type="EMBL" id="JAEVFJ010000043">
    <property type="protein sequence ID" value="KAH8085961.1"/>
    <property type="molecule type" value="Genomic_DNA"/>
</dbReference>
<dbReference type="AlphaFoldDB" id="A0A8K0UFN5"/>
<keyword evidence="5" id="KW-1185">Reference proteome</keyword>
<comment type="caution">
    <text evidence="4">The sequence shown here is derived from an EMBL/GenBank/DDBJ whole genome shotgun (WGS) entry which is preliminary data.</text>
</comment>
<dbReference type="Pfam" id="PF20151">
    <property type="entry name" value="DUF6533"/>
    <property type="match status" value="1"/>
</dbReference>
<evidence type="ECO:0000313" key="5">
    <source>
        <dbReference type="Proteomes" id="UP000813824"/>
    </source>
</evidence>
<feature type="non-terminal residue" evidence="4">
    <location>
        <position position="370"/>
    </location>
</feature>
<feature type="transmembrane region" description="Helical" evidence="2">
    <location>
        <begin position="79"/>
        <end position="99"/>
    </location>
</feature>
<evidence type="ECO:0000256" key="1">
    <source>
        <dbReference type="SAM" id="MobiDB-lite"/>
    </source>
</evidence>
<accession>A0A8K0UFN5</accession>